<dbReference type="OMA" id="IQDAREM"/>
<proteinExistence type="predicted"/>
<sequence>MDPNNSRSMSYDSLKILLQYAKANLRFELSRRIPSMRLMEKLVPLRIDKLSIGSHGVEVNGLNYEVRLKRHFTSDDIDLRGFLFDYTSPDGEWDLDEWGFDDYSSENTITPGDLVLQVEGYGPRQGDRSEQRMNAIENHLRFIEWMVAKKSEEIVRLIRNWIENPQEVGKSLSFEGGEWSVMNTMEQIQSLFIGVKRKRWIRIPVNNFSKISVSYDTEVLWRENSKFRLMTIEVVAV</sequence>
<dbReference type="HOGENOM" id="CLU_1134403_0_0_1"/>
<dbReference type="PANTHER" id="PTHR31379">
    <property type="entry name" value="F-BOX C PROTEIN-RELATED-RELATED"/>
    <property type="match status" value="1"/>
</dbReference>
<dbReference type="InParanoid" id="G0MMF7"/>
<dbReference type="Proteomes" id="UP000008068">
    <property type="component" value="Unassembled WGS sequence"/>
</dbReference>
<reference evidence="2" key="1">
    <citation type="submission" date="2011-07" db="EMBL/GenBank/DDBJ databases">
        <authorList>
            <consortium name="Caenorhabditis brenneri Sequencing and Analysis Consortium"/>
            <person name="Wilson R.K."/>
        </authorList>
    </citation>
    <scope>NUCLEOTIDE SEQUENCE [LARGE SCALE GENOMIC DNA]</scope>
    <source>
        <strain evidence="2">PB2801</strain>
    </source>
</reference>
<gene>
    <name evidence="1" type="ORF">CAEBREN_05024</name>
</gene>
<protein>
    <submittedName>
        <fullName evidence="1">Uncharacterized protein</fullName>
    </submittedName>
</protein>
<dbReference type="InterPro" id="IPR021942">
    <property type="entry name" value="DUF3557"/>
</dbReference>
<evidence type="ECO:0000313" key="2">
    <source>
        <dbReference type="Proteomes" id="UP000008068"/>
    </source>
</evidence>
<keyword evidence="2" id="KW-1185">Reference proteome</keyword>
<dbReference type="AlphaFoldDB" id="G0MMF7"/>
<name>G0MMF7_CAEBE</name>
<dbReference type="FunCoup" id="G0MMF7">
    <property type="interactions" value="1290"/>
</dbReference>
<dbReference type="PANTHER" id="PTHR31379:SF1">
    <property type="entry name" value="F-BOX C PROTEIN-RELATED"/>
    <property type="match status" value="1"/>
</dbReference>
<organism evidence="2">
    <name type="scientific">Caenorhabditis brenneri</name>
    <name type="common">Nematode worm</name>
    <dbReference type="NCBI Taxonomy" id="135651"/>
    <lineage>
        <taxon>Eukaryota</taxon>
        <taxon>Metazoa</taxon>
        <taxon>Ecdysozoa</taxon>
        <taxon>Nematoda</taxon>
        <taxon>Chromadorea</taxon>
        <taxon>Rhabditida</taxon>
        <taxon>Rhabditina</taxon>
        <taxon>Rhabditomorpha</taxon>
        <taxon>Rhabditoidea</taxon>
        <taxon>Rhabditidae</taxon>
        <taxon>Peloderinae</taxon>
        <taxon>Caenorhabditis</taxon>
    </lineage>
</organism>
<evidence type="ECO:0000313" key="1">
    <source>
        <dbReference type="EMBL" id="EGT37514.1"/>
    </source>
</evidence>
<dbReference type="EMBL" id="GL379802">
    <property type="protein sequence ID" value="EGT37514.1"/>
    <property type="molecule type" value="Genomic_DNA"/>
</dbReference>
<accession>G0MMF7</accession>